<sequence length="65" mass="7129">MTPGNSIAPLTSMLACNNRRLDKSAIIAPEKRQKKAPDGAEAPLDAFIPKTHAPPLAHRRKWLIC</sequence>
<reference evidence="1 2" key="1">
    <citation type="submission" date="2019-08" db="EMBL/GenBank/DDBJ databases">
        <title>Whole genome sequence analysis of bacterial isolates in patients.</title>
        <authorList>
            <person name="Jeong K.C."/>
        </authorList>
    </citation>
    <scope>NUCLEOTIDE SEQUENCE [LARGE SCALE GENOMIC DNA]</scope>
    <source>
        <strain evidence="1 2">KCJ3K342</strain>
    </source>
</reference>
<comment type="caution">
    <text evidence="1">The sequence shown here is derived from an EMBL/GenBank/DDBJ whole genome shotgun (WGS) entry which is preliminary data.</text>
</comment>
<evidence type="ECO:0000313" key="1">
    <source>
        <dbReference type="EMBL" id="TYS05719.1"/>
    </source>
</evidence>
<protein>
    <submittedName>
        <fullName evidence="1">Uncharacterized protein</fullName>
    </submittedName>
</protein>
<proteinExistence type="predicted"/>
<gene>
    <name evidence="1" type="ORF">FZC81_22595</name>
</gene>
<organism evidence="1 2">
    <name type="scientific">Enterobacter hormaechei</name>
    <dbReference type="NCBI Taxonomy" id="158836"/>
    <lineage>
        <taxon>Bacteria</taxon>
        <taxon>Pseudomonadati</taxon>
        <taxon>Pseudomonadota</taxon>
        <taxon>Gammaproteobacteria</taxon>
        <taxon>Enterobacterales</taxon>
        <taxon>Enterobacteriaceae</taxon>
        <taxon>Enterobacter</taxon>
        <taxon>Enterobacter cloacae complex</taxon>
    </lineage>
</organism>
<name>A0AAE8WZR6_9ENTR</name>
<dbReference type="Proteomes" id="UP000322612">
    <property type="component" value="Unassembled WGS sequence"/>
</dbReference>
<dbReference type="EMBL" id="VTDZ01000142">
    <property type="protein sequence ID" value="TYS05719.1"/>
    <property type="molecule type" value="Genomic_DNA"/>
</dbReference>
<accession>A0AAE8WZR6</accession>
<evidence type="ECO:0000313" key="2">
    <source>
        <dbReference type="Proteomes" id="UP000322612"/>
    </source>
</evidence>
<dbReference type="AlphaFoldDB" id="A0AAE8WZR6"/>